<dbReference type="Proteomes" id="UP000676456">
    <property type="component" value="Unassembled WGS sequence"/>
</dbReference>
<sequence>MKLRISMFYLFLYIGMGSFMPFMSLFLNERGYDGATIGIILAAGSLTGIAAQPIFGLINDAARDYRTLLKVSSFLSAIVAFGFIFSHAFIPMMITAIVFSFLNTPAGTIVDAITVENGPKFGFTFGQVRLWGALGFAFITVIAGYVYSAIGYHYSFLAFSFFAIIMFLLMFTFPKLERAKRPEVLGKEVLGALFTNWHFGLFLGITLLISGSVTMNFSYLPIYFQKLNYPVDLVGWNFTIAAVVEIPLFWLSAKLIRRIGLFPMLILGIFAYAIKYIVMGFAPPVGVVLSLQALDGLAFAFYFSSAVEIVNLMAPKHAKATAQTLFAAAGGIAGIVGNVVGGLIVDQQGPQYLFLLMGGIVLLGTLLFIFFPGKRKYQLVINDTNGTEDTSMSH</sequence>
<dbReference type="SUPFAM" id="SSF103473">
    <property type="entry name" value="MFS general substrate transporter"/>
    <property type="match status" value="1"/>
</dbReference>
<protein>
    <submittedName>
        <fullName evidence="10">MFS transporter</fullName>
    </submittedName>
</protein>
<dbReference type="GO" id="GO:0030395">
    <property type="term" value="F:lactose binding"/>
    <property type="evidence" value="ECO:0007669"/>
    <property type="project" value="TreeGrafter"/>
</dbReference>
<proteinExistence type="predicted"/>
<keyword evidence="6 8" id="KW-1133">Transmembrane helix</keyword>
<feature type="domain" description="Major facilitator superfamily (MFS) profile" evidence="9">
    <location>
        <begin position="1"/>
        <end position="178"/>
    </location>
</feature>
<feature type="transmembrane region" description="Helical" evidence="8">
    <location>
        <begin position="194"/>
        <end position="213"/>
    </location>
</feature>
<dbReference type="PANTHER" id="PTHR23522:SF10">
    <property type="entry name" value="3-PHENYLPROPIONIC ACID TRANSPORTER-RELATED"/>
    <property type="match status" value="1"/>
</dbReference>
<keyword evidence="3" id="KW-1003">Cell membrane</keyword>
<feature type="transmembrane region" description="Helical" evidence="8">
    <location>
        <begin position="153"/>
        <end position="173"/>
    </location>
</feature>
<feature type="transmembrane region" description="Helical" evidence="8">
    <location>
        <begin position="259"/>
        <end position="278"/>
    </location>
</feature>
<evidence type="ECO:0000256" key="1">
    <source>
        <dbReference type="ARBA" id="ARBA00004429"/>
    </source>
</evidence>
<comment type="caution">
    <text evidence="10">The sequence shown here is derived from an EMBL/GenBank/DDBJ whole genome shotgun (WGS) entry which is preliminary data.</text>
</comment>
<feature type="transmembrane region" description="Helical" evidence="8">
    <location>
        <begin position="96"/>
        <end position="116"/>
    </location>
</feature>
<name>A0A942US12_9BACI</name>
<dbReference type="Gene3D" id="1.20.1250.20">
    <property type="entry name" value="MFS general substrate transporter like domains"/>
    <property type="match status" value="2"/>
</dbReference>
<organism evidence="10 11">
    <name type="scientific">Lederbergia citrea</name>
    <dbReference type="NCBI Taxonomy" id="2833581"/>
    <lineage>
        <taxon>Bacteria</taxon>
        <taxon>Bacillati</taxon>
        <taxon>Bacillota</taxon>
        <taxon>Bacilli</taxon>
        <taxon>Bacillales</taxon>
        <taxon>Bacillaceae</taxon>
        <taxon>Lederbergia</taxon>
    </lineage>
</organism>
<feature type="transmembrane region" description="Helical" evidence="8">
    <location>
        <begin position="71"/>
        <end position="90"/>
    </location>
</feature>
<dbReference type="InterPro" id="IPR020846">
    <property type="entry name" value="MFS_dom"/>
</dbReference>
<feature type="domain" description="Major facilitator superfamily (MFS) profile" evidence="9">
    <location>
        <begin position="184"/>
        <end position="394"/>
    </location>
</feature>
<feature type="transmembrane region" description="Helical" evidence="8">
    <location>
        <begin position="7"/>
        <end position="27"/>
    </location>
</feature>
<evidence type="ECO:0000256" key="5">
    <source>
        <dbReference type="ARBA" id="ARBA00022692"/>
    </source>
</evidence>
<feature type="transmembrane region" description="Helical" evidence="8">
    <location>
        <begin position="351"/>
        <end position="371"/>
    </location>
</feature>
<dbReference type="InterPro" id="IPR024989">
    <property type="entry name" value="MFS_assoc_dom"/>
</dbReference>
<feature type="transmembrane region" description="Helical" evidence="8">
    <location>
        <begin position="39"/>
        <end position="59"/>
    </location>
</feature>
<evidence type="ECO:0000256" key="3">
    <source>
        <dbReference type="ARBA" id="ARBA00022475"/>
    </source>
</evidence>
<dbReference type="Pfam" id="PF12832">
    <property type="entry name" value="MFS_1_like"/>
    <property type="match status" value="1"/>
</dbReference>
<reference evidence="10 11" key="1">
    <citation type="submission" date="2021-05" db="EMBL/GenBank/DDBJ databases">
        <title>Novel Bacillus species.</title>
        <authorList>
            <person name="Liu G."/>
        </authorList>
    </citation>
    <scope>NUCLEOTIDE SEQUENCE [LARGE SCALE GENOMIC DNA]</scope>
    <source>
        <strain evidence="10 11">FJAT-49682</strain>
    </source>
</reference>
<evidence type="ECO:0000313" key="11">
    <source>
        <dbReference type="Proteomes" id="UP000676456"/>
    </source>
</evidence>
<keyword evidence="7 8" id="KW-0472">Membrane</keyword>
<feature type="transmembrane region" description="Helical" evidence="8">
    <location>
        <begin position="324"/>
        <end position="345"/>
    </location>
</feature>
<gene>
    <name evidence="10" type="ORF">KHA91_13260</name>
</gene>
<dbReference type="GO" id="GO:0015528">
    <property type="term" value="F:lactose:proton symporter activity"/>
    <property type="evidence" value="ECO:0007669"/>
    <property type="project" value="TreeGrafter"/>
</dbReference>
<evidence type="ECO:0000256" key="4">
    <source>
        <dbReference type="ARBA" id="ARBA00022519"/>
    </source>
</evidence>
<keyword evidence="5 8" id="KW-0812">Transmembrane</keyword>
<keyword evidence="2" id="KW-0813">Transport</keyword>
<keyword evidence="4" id="KW-0997">Cell inner membrane</keyword>
<feature type="transmembrane region" description="Helical" evidence="8">
    <location>
        <begin position="233"/>
        <end position="252"/>
    </location>
</feature>
<feature type="transmembrane region" description="Helical" evidence="8">
    <location>
        <begin position="284"/>
        <end position="303"/>
    </location>
</feature>
<dbReference type="PROSITE" id="PS50850">
    <property type="entry name" value="MFS"/>
    <property type="match status" value="2"/>
</dbReference>
<dbReference type="EMBL" id="JAGYPN010000002">
    <property type="protein sequence ID" value="MBS4223718.1"/>
    <property type="molecule type" value="Genomic_DNA"/>
</dbReference>
<accession>A0A942US12</accession>
<dbReference type="PANTHER" id="PTHR23522">
    <property type="entry name" value="BLL5896 PROTEIN"/>
    <property type="match status" value="1"/>
</dbReference>
<keyword evidence="11" id="KW-1185">Reference proteome</keyword>
<dbReference type="InterPro" id="IPR026032">
    <property type="entry name" value="HcaT-like"/>
</dbReference>
<evidence type="ECO:0000256" key="2">
    <source>
        <dbReference type="ARBA" id="ARBA00022448"/>
    </source>
</evidence>
<feature type="transmembrane region" description="Helical" evidence="8">
    <location>
        <begin position="128"/>
        <end position="147"/>
    </location>
</feature>
<comment type="subcellular location">
    <subcellularLocation>
        <location evidence="1">Cell inner membrane</location>
        <topology evidence="1">Multi-pass membrane protein</topology>
    </subcellularLocation>
</comment>
<dbReference type="AlphaFoldDB" id="A0A942US12"/>
<dbReference type="PIRSF" id="PIRSF004925">
    <property type="entry name" value="HcaT"/>
    <property type="match status" value="1"/>
</dbReference>
<dbReference type="GO" id="GO:0005886">
    <property type="term" value="C:plasma membrane"/>
    <property type="evidence" value="ECO:0007669"/>
    <property type="project" value="UniProtKB-SubCell"/>
</dbReference>
<dbReference type="InterPro" id="IPR036259">
    <property type="entry name" value="MFS_trans_sf"/>
</dbReference>
<evidence type="ECO:0000256" key="8">
    <source>
        <dbReference type="SAM" id="Phobius"/>
    </source>
</evidence>
<evidence type="ECO:0000259" key="9">
    <source>
        <dbReference type="PROSITE" id="PS50850"/>
    </source>
</evidence>
<evidence type="ECO:0000256" key="6">
    <source>
        <dbReference type="ARBA" id="ARBA00022989"/>
    </source>
</evidence>
<evidence type="ECO:0000256" key="7">
    <source>
        <dbReference type="ARBA" id="ARBA00023136"/>
    </source>
</evidence>
<dbReference type="RefSeq" id="WP_213098705.1">
    <property type="nucleotide sequence ID" value="NZ_JAGYPN010000002.1"/>
</dbReference>
<evidence type="ECO:0000313" key="10">
    <source>
        <dbReference type="EMBL" id="MBS4223718.1"/>
    </source>
</evidence>